<sequence length="57" mass="6770">MTTITLIIEISCPFQKINHKKHKPDDRINCLCRKRAFLAWVNRKMTVLINIFKSGHF</sequence>
<dbReference type="AlphaFoldDB" id="A0AAN3MD66"/>
<accession>A0AAN3MD66</accession>
<gene>
    <name evidence="1" type="ORF">HMPREF9350_01282</name>
</gene>
<evidence type="ECO:0000313" key="1">
    <source>
        <dbReference type="EMBL" id="EFU36631.1"/>
    </source>
</evidence>
<evidence type="ECO:0000313" key="2">
    <source>
        <dbReference type="Proteomes" id="UP000005056"/>
    </source>
</evidence>
<reference evidence="1 2" key="1">
    <citation type="submission" date="2010-09" db="EMBL/GenBank/DDBJ databases">
        <authorList>
            <person name="Weinstock G."/>
            <person name="Sodergren E."/>
            <person name="Clifton S."/>
            <person name="Fulton L."/>
            <person name="Fulton B."/>
            <person name="Courtney L."/>
            <person name="Fronick C."/>
            <person name="Harrison M."/>
            <person name="Strong C."/>
            <person name="Farmer C."/>
            <person name="Delahaunty K."/>
            <person name="Markovic C."/>
            <person name="Hall O."/>
            <person name="Minx P."/>
            <person name="Tomlinson C."/>
            <person name="Mitreva M."/>
            <person name="Hou S."/>
            <person name="Chen J."/>
            <person name="Wollam A."/>
            <person name="Pepin K.H."/>
            <person name="Johnson M."/>
            <person name="Bhonagiri V."/>
            <person name="Zhang X."/>
            <person name="Suruliraj S."/>
            <person name="Warren W."/>
            <person name="Chinwalla A."/>
            <person name="Mardis E.R."/>
            <person name="Wilson R.K."/>
        </authorList>
    </citation>
    <scope>NUCLEOTIDE SEQUENCE [LARGE SCALE GENOMIC DNA]</scope>
    <source>
        <strain evidence="1 2">MS 85-1</strain>
    </source>
</reference>
<name>A0AAN3MD66_ECOLX</name>
<organism evidence="1 2">
    <name type="scientific">Escherichia coli MS 85-1</name>
    <dbReference type="NCBI Taxonomy" id="679202"/>
    <lineage>
        <taxon>Bacteria</taxon>
        <taxon>Pseudomonadati</taxon>
        <taxon>Pseudomonadota</taxon>
        <taxon>Gammaproteobacteria</taxon>
        <taxon>Enterobacterales</taxon>
        <taxon>Enterobacteriaceae</taxon>
        <taxon>Escherichia</taxon>
    </lineage>
</organism>
<dbReference type="EMBL" id="ADWQ01000004">
    <property type="protein sequence ID" value="EFU36631.1"/>
    <property type="molecule type" value="Genomic_DNA"/>
</dbReference>
<comment type="caution">
    <text evidence="1">The sequence shown here is derived from an EMBL/GenBank/DDBJ whole genome shotgun (WGS) entry which is preliminary data.</text>
</comment>
<dbReference type="Proteomes" id="UP000005056">
    <property type="component" value="Unassembled WGS sequence"/>
</dbReference>
<proteinExistence type="predicted"/>
<protein>
    <submittedName>
        <fullName evidence="1">Uncharacterized protein</fullName>
    </submittedName>
</protein>